<accession>A0AAD7ZJC9</accession>
<keyword evidence="3 8" id="KW-0812">Transmembrane</keyword>
<dbReference type="GO" id="GO:0030424">
    <property type="term" value="C:axon"/>
    <property type="evidence" value="ECO:0007669"/>
    <property type="project" value="TreeGrafter"/>
</dbReference>
<keyword evidence="4 8" id="KW-1133">Transmembrane helix</keyword>
<reference evidence="9" key="2">
    <citation type="submission" date="2023-05" db="EMBL/GenBank/DDBJ databases">
        <authorList>
            <person name="Fouks B."/>
        </authorList>
    </citation>
    <scope>NUCLEOTIDE SEQUENCE</scope>
    <source>
        <strain evidence="9">Stay&amp;Tobe</strain>
        <tissue evidence="9">Testes</tissue>
    </source>
</reference>
<feature type="transmembrane region" description="Helical" evidence="8">
    <location>
        <begin position="447"/>
        <end position="464"/>
    </location>
</feature>
<evidence type="ECO:0000256" key="2">
    <source>
        <dbReference type="ARBA" id="ARBA00022475"/>
    </source>
</evidence>
<reference evidence="9" key="1">
    <citation type="journal article" date="2023" name="IScience">
        <title>Live-bearing cockroach genome reveals convergent evolutionary mechanisms linked to viviparity in insects and beyond.</title>
        <authorList>
            <person name="Fouks B."/>
            <person name="Harrison M.C."/>
            <person name="Mikhailova A.A."/>
            <person name="Marchal E."/>
            <person name="English S."/>
            <person name="Carruthers M."/>
            <person name="Jennings E.C."/>
            <person name="Chiamaka E.L."/>
            <person name="Frigard R.A."/>
            <person name="Pippel M."/>
            <person name="Attardo G.M."/>
            <person name="Benoit J.B."/>
            <person name="Bornberg-Bauer E."/>
            <person name="Tobe S.S."/>
        </authorList>
    </citation>
    <scope>NUCLEOTIDE SEQUENCE</scope>
    <source>
        <strain evidence="9">Stay&amp;Tobe</strain>
    </source>
</reference>
<evidence type="ECO:0000256" key="5">
    <source>
        <dbReference type="ARBA" id="ARBA00023136"/>
    </source>
</evidence>
<dbReference type="GO" id="GO:0050909">
    <property type="term" value="P:sensory perception of taste"/>
    <property type="evidence" value="ECO:0007669"/>
    <property type="project" value="InterPro"/>
</dbReference>
<protein>
    <recommendedName>
        <fullName evidence="8">Gustatory receptor</fullName>
    </recommendedName>
</protein>
<organism evidence="9 10">
    <name type="scientific">Diploptera punctata</name>
    <name type="common">Pacific beetle cockroach</name>
    <dbReference type="NCBI Taxonomy" id="6984"/>
    <lineage>
        <taxon>Eukaryota</taxon>
        <taxon>Metazoa</taxon>
        <taxon>Ecdysozoa</taxon>
        <taxon>Arthropoda</taxon>
        <taxon>Hexapoda</taxon>
        <taxon>Insecta</taxon>
        <taxon>Pterygota</taxon>
        <taxon>Neoptera</taxon>
        <taxon>Polyneoptera</taxon>
        <taxon>Dictyoptera</taxon>
        <taxon>Blattodea</taxon>
        <taxon>Blaberoidea</taxon>
        <taxon>Blaberidae</taxon>
        <taxon>Diplopterinae</taxon>
        <taxon>Diploptera</taxon>
    </lineage>
</organism>
<dbReference type="PANTHER" id="PTHR21143:SF134">
    <property type="entry name" value="GUSTATORY RECEPTOR"/>
    <property type="match status" value="1"/>
</dbReference>
<feature type="transmembrane region" description="Helical" evidence="8">
    <location>
        <begin position="62"/>
        <end position="81"/>
    </location>
</feature>
<evidence type="ECO:0000313" key="9">
    <source>
        <dbReference type="EMBL" id="KAJ9581446.1"/>
    </source>
</evidence>
<dbReference type="GO" id="GO:0008049">
    <property type="term" value="P:male courtship behavior"/>
    <property type="evidence" value="ECO:0007669"/>
    <property type="project" value="TreeGrafter"/>
</dbReference>
<evidence type="ECO:0000256" key="4">
    <source>
        <dbReference type="ARBA" id="ARBA00022989"/>
    </source>
</evidence>
<keyword evidence="2 8" id="KW-1003">Cell membrane</keyword>
<dbReference type="EMBL" id="JASPKZ010007920">
    <property type="protein sequence ID" value="KAJ9581446.1"/>
    <property type="molecule type" value="Genomic_DNA"/>
</dbReference>
<comment type="similarity">
    <text evidence="8">Belongs to the insect chemoreceptor superfamily. Gustatory receptor (GR) family.</text>
</comment>
<feature type="transmembrane region" description="Helical" evidence="8">
    <location>
        <begin position="101"/>
        <end position="122"/>
    </location>
</feature>
<evidence type="ECO:0000256" key="6">
    <source>
        <dbReference type="ARBA" id="ARBA00023170"/>
    </source>
</evidence>
<dbReference type="AlphaFoldDB" id="A0AAD7ZJC9"/>
<name>A0AAD7ZJC9_DIPPU</name>
<dbReference type="GO" id="GO:0043025">
    <property type="term" value="C:neuronal cell body"/>
    <property type="evidence" value="ECO:0007669"/>
    <property type="project" value="TreeGrafter"/>
</dbReference>
<dbReference type="GO" id="GO:0007635">
    <property type="term" value="P:chemosensory behavior"/>
    <property type="evidence" value="ECO:0007669"/>
    <property type="project" value="TreeGrafter"/>
</dbReference>
<keyword evidence="7 8" id="KW-0807">Transducer</keyword>
<evidence type="ECO:0000256" key="1">
    <source>
        <dbReference type="ARBA" id="ARBA00004651"/>
    </source>
</evidence>
<evidence type="ECO:0000313" key="10">
    <source>
        <dbReference type="Proteomes" id="UP001233999"/>
    </source>
</evidence>
<proteinExistence type="inferred from homology"/>
<gene>
    <name evidence="9" type="ORF">L9F63_023378</name>
</gene>
<evidence type="ECO:0000256" key="8">
    <source>
        <dbReference type="RuleBase" id="RU363108"/>
    </source>
</evidence>
<keyword evidence="10" id="KW-1185">Reference proteome</keyword>
<feature type="transmembrane region" description="Helical" evidence="8">
    <location>
        <begin position="363"/>
        <end position="385"/>
    </location>
</feature>
<comment type="caution">
    <text evidence="9">The sequence shown here is derived from an EMBL/GenBank/DDBJ whole genome shotgun (WGS) entry which is preliminary data.</text>
</comment>
<dbReference type="GO" id="GO:0030425">
    <property type="term" value="C:dendrite"/>
    <property type="evidence" value="ECO:0007669"/>
    <property type="project" value="TreeGrafter"/>
</dbReference>
<feature type="transmembrane region" description="Helical" evidence="8">
    <location>
        <begin position="333"/>
        <end position="351"/>
    </location>
</feature>
<dbReference type="GO" id="GO:0007165">
    <property type="term" value="P:signal transduction"/>
    <property type="evidence" value="ECO:0007669"/>
    <property type="project" value="UniProtKB-KW"/>
</dbReference>
<evidence type="ECO:0000256" key="7">
    <source>
        <dbReference type="ARBA" id="ARBA00023224"/>
    </source>
</evidence>
<comment type="subcellular location">
    <subcellularLocation>
        <location evidence="1 8">Cell membrane</location>
        <topology evidence="1 8">Multi-pass membrane protein</topology>
    </subcellularLocation>
</comment>
<feature type="transmembrane region" description="Helical" evidence="8">
    <location>
        <begin position="159"/>
        <end position="176"/>
    </location>
</feature>
<dbReference type="Pfam" id="PF08395">
    <property type="entry name" value="7tm_7"/>
    <property type="match status" value="1"/>
</dbReference>
<keyword evidence="5 8" id="KW-0472">Membrane</keyword>
<dbReference type="InterPro" id="IPR013604">
    <property type="entry name" value="7TM_chemorcpt"/>
</dbReference>
<dbReference type="PANTHER" id="PTHR21143">
    <property type="entry name" value="INVERTEBRATE GUSTATORY RECEPTOR"/>
    <property type="match status" value="1"/>
</dbReference>
<feature type="transmembrane region" description="Helical" evidence="8">
    <location>
        <begin position="196"/>
        <end position="214"/>
    </location>
</feature>
<comment type="function">
    <text evidence="8">Gustatory receptor which mediates acceptance or avoidance behavior, depending on its substrates.</text>
</comment>
<dbReference type="Proteomes" id="UP001233999">
    <property type="component" value="Unassembled WGS sequence"/>
</dbReference>
<dbReference type="GO" id="GO:0005886">
    <property type="term" value="C:plasma membrane"/>
    <property type="evidence" value="ECO:0007669"/>
    <property type="project" value="UniProtKB-SubCell"/>
</dbReference>
<evidence type="ECO:0000256" key="3">
    <source>
        <dbReference type="ARBA" id="ARBA00022692"/>
    </source>
</evidence>
<keyword evidence="6 8" id="KW-0675">Receptor</keyword>
<sequence>MYQLPVTSKTMRDSRKTMSYQHDILSAIKPLYYVSKIMGLVPFSFIKHTPTNKITIQSSRRGNIYTFFLLVFITICKVFNMAGKIRYMYPILVTSLSVTDFMAWVTSGICMIASFVIAMTWGQTNLIRILKKMSYIDEMLLEDCSDNYRKISIFLKVELMLLFSAVGSTCIYNHFVKISHVRHFLLLHVPSRYLNFLVTCAVTTQFINLILLIWHRFKVLNSHLVTKYNFDRITIHNTDQQCNDYISINHRQQWTINQEFIEDVSIENKQTKLKKKKSEIIIETERKLQNDFQQLSFSQLRRLRILHSLLNDCAVLTNSMYGFQILLDMSNTLIRTTTYLYNIILMSIGMYSSRSNQNVEEKIHTFIMNVCWMPIYFMKIISVALSCHLASSEANHTINLLQKLLLVENVDQNVRTEIQEFIQQVQNQKLQFKACGLFTIDLTMFKNLIVAIFTYVLIMIQFYIPN</sequence>